<dbReference type="PANTHER" id="PTHR15002">
    <property type="entry name" value="RIBOSOMAL BIOGENESIS PROTEIN LAS1L"/>
    <property type="match status" value="1"/>
</dbReference>
<dbReference type="AlphaFoldDB" id="A0A8J6KM27"/>
<dbReference type="GO" id="GO:0004519">
    <property type="term" value="F:endonuclease activity"/>
    <property type="evidence" value="ECO:0007669"/>
    <property type="project" value="InterPro"/>
</dbReference>
<dbReference type="GO" id="GO:0090730">
    <property type="term" value="C:Las1 complex"/>
    <property type="evidence" value="ECO:0007669"/>
    <property type="project" value="InterPro"/>
</dbReference>
<name>A0A8J6KM27_MICOH</name>
<dbReference type="EMBL" id="JAATJU010025849">
    <property type="protein sequence ID" value="KAH0502613.1"/>
    <property type="molecule type" value="Genomic_DNA"/>
</dbReference>
<dbReference type="Proteomes" id="UP000710432">
    <property type="component" value="Unassembled WGS sequence"/>
</dbReference>
<reference evidence="1" key="1">
    <citation type="submission" date="2020-03" db="EMBL/GenBank/DDBJ databases">
        <title>Studies in the Genomics of Life Span.</title>
        <authorList>
            <person name="Glass D."/>
        </authorList>
    </citation>
    <scope>NUCLEOTIDE SEQUENCE</scope>
    <source>
        <strain evidence="1">LTLLF</strain>
        <tissue evidence="1">Muscle</tissue>
    </source>
</reference>
<dbReference type="PANTHER" id="PTHR15002:SF0">
    <property type="entry name" value="RIBOSOMAL BIOGENESIS PROTEIN LAS1L"/>
    <property type="match status" value="1"/>
</dbReference>
<sequence>MSVCFRDAVLDAFLDEGFLIPTFEQLAALQIEYEENINLSDVLVPKPFSQFWQPLLRGLHSQTFTQALLERMFFELSTLGSTGIRSTYILRWTVELIVANTKIGRNARKFSASQWEARKSWRLFNCSASLDWPQVVESCLGSPCWASPQLLQL</sequence>
<dbReference type="GO" id="GO:0030687">
    <property type="term" value="C:preribosome, large subunit precursor"/>
    <property type="evidence" value="ECO:0007669"/>
    <property type="project" value="TreeGrafter"/>
</dbReference>
<proteinExistence type="predicted"/>
<accession>A0A8J6KM27</accession>
<protein>
    <submittedName>
        <fullName evidence="1">Ribosomal biogenesis protein LAS1L</fullName>
    </submittedName>
</protein>
<gene>
    <name evidence="1" type="ORF">LTLLF_191760</name>
</gene>
<organism evidence="1 2">
    <name type="scientific">Microtus ochrogaster</name>
    <name type="common">Prairie vole</name>
    <dbReference type="NCBI Taxonomy" id="79684"/>
    <lineage>
        <taxon>Eukaryota</taxon>
        <taxon>Metazoa</taxon>
        <taxon>Chordata</taxon>
        <taxon>Craniata</taxon>
        <taxon>Vertebrata</taxon>
        <taxon>Euteleostomi</taxon>
        <taxon>Mammalia</taxon>
        <taxon>Eutheria</taxon>
        <taxon>Euarchontoglires</taxon>
        <taxon>Glires</taxon>
        <taxon>Rodentia</taxon>
        <taxon>Myomorpha</taxon>
        <taxon>Muroidea</taxon>
        <taxon>Cricetidae</taxon>
        <taxon>Arvicolinae</taxon>
        <taxon>Microtus</taxon>
    </lineage>
</organism>
<comment type="caution">
    <text evidence="1">The sequence shown here is derived from an EMBL/GenBank/DDBJ whole genome shotgun (WGS) entry which is preliminary data.</text>
</comment>
<dbReference type="GO" id="GO:0000460">
    <property type="term" value="P:maturation of 5.8S rRNA"/>
    <property type="evidence" value="ECO:0007669"/>
    <property type="project" value="TreeGrafter"/>
</dbReference>
<dbReference type="InterPro" id="IPR007174">
    <property type="entry name" value="Las1"/>
</dbReference>
<dbReference type="GO" id="GO:0000470">
    <property type="term" value="P:maturation of LSU-rRNA"/>
    <property type="evidence" value="ECO:0007669"/>
    <property type="project" value="TreeGrafter"/>
</dbReference>
<evidence type="ECO:0000313" key="2">
    <source>
        <dbReference type="Proteomes" id="UP000710432"/>
    </source>
</evidence>
<evidence type="ECO:0000313" key="1">
    <source>
        <dbReference type="EMBL" id="KAH0502613.1"/>
    </source>
</evidence>